<dbReference type="AlphaFoldDB" id="A0A3M6TY13"/>
<evidence type="ECO:0000256" key="7">
    <source>
        <dbReference type="ARBA" id="ARBA00023157"/>
    </source>
</evidence>
<evidence type="ECO:0000259" key="11">
    <source>
        <dbReference type="PROSITE" id="PS50287"/>
    </source>
</evidence>
<dbReference type="PANTHER" id="PTHR48071">
    <property type="entry name" value="SRCR DOMAIN-CONTAINING PROTEIN"/>
    <property type="match status" value="1"/>
</dbReference>
<feature type="domain" description="SRCR" evidence="11">
    <location>
        <begin position="222"/>
        <end position="323"/>
    </location>
</feature>
<feature type="disulfide bond" evidence="10">
    <location>
        <begin position="631"/>
        <end position="692"/>
    </location>
</feature>
<feature type="disulfide bond" evidence="10">
    <location>
        <begin position="55"/>
        <end position="116"/>
    </location>
</feature>
<evidence type="ECO:0000256" key="5">
    <source>
        <dbReference type="ARBA" id="ARBA00022989"/>
    </source>
</evidence>
<name>A0A3M6TY13_POCDA</name>
<comment type="caution">
    <text evidence="12">The sequence shown here is derived from an EMBL/GenBank/DDBJ whole genome shotgun (WGS) entry which is preliminary data.</text>
</comment>
<keyword evidence="4" id="KW-0677">Repeat</keyword>
<feature type="disulfide bond" evidence="10">
    <location>
        <begin position="188"/>
        <end position="198"/>
    </location>
</feature>
<dbReference type="InterPro" id="IPR001190">
    <property type="entry name" value="SRCR"/>
</dbReference>
<evidence type="ECO:0000256" key="10">
    <source>
        <dbReference type="PROSITE-ProRule" id="PRU00196"/>
    </source>
</evidence>
<dbReference type="Gene3D" id="3.10.250.10">
    <property type="entry name" value="SRCR-like domain"/>
    <property type="match status" value="7"/>
</dbReference>
<feature type="domain" description="SRCR" evidence="11">
    <location>
        <begin position="17"/>
        <end position="117"/>
    </location>
</feature>
<feature type="disulfide bond" evidence="10">
    <location>
        <begin position="292"/>
        <end position="302"/>
    </location>
</feature>
<reference evidence="12 13" key="1">
    <citation type="journal article" date="2018" name="Sci. Rep.">
        <title>Comparative analysis of the Pocillopora damicornis genome highlights role of immune system in coral evolution.</title>
        <authorList>
            <person name="Cunning R."/>
            <person name="Bay R.A."/>
            <person name="Gillette P."/>
            <person name="Baker A.C."/>
            <person name="Traylor-Knowles N."/>
        </authorList>
    </citation>
    <scope>NUCLEOTIDE SEQUENCE [LARGE SCALE GENOMIC DNA]</scope>
    <source>
        <strain evidence="12">RSMAS</strain>
        <tissue evidence="12">Whole animal</tissue>
    </source>
</reference>
<keyword evidence="2" id="KW-0812">Transmembrane</keyword>
<keyword evidence="6" id="KW-0472">Membrane</keyword>
<dbReference type="PANTHER" id="PTHR48071:SF18">
    <property type="entry name" value="DELETED IN MALIGNANT BRAIN TUMORS 1 PROTEIN-RELATED"/>
    <property type="match status" value="1"/>
</dbReference>
<comment type="subcellular location">
    <subcellularLocation>
        <location evidence="1">Membrane</location>
        <topology evidence="1">Single-pass membrane protein</topology>
    </subcellularLocation>
</comment>
<dbReference type="FunFam" id="3.10.250.10:FF:000001">
    <property type="entry name" value="Lysyl oxidase 4 isoform X1"/>
    <property type="match status" value="2"/>
</dbReference>
<evidence type="ECO:0000256" key="8">
    <source>
        <dbReference type="ARBA" id="ARBA00023170"/>
    </source>
</evidence>
<dbReference type="FunFam" id="3.10.250.10:FF:000006">
    <property type="entry name" value="neurotrypsin isoform X2"/>
    <property type="match status" value="3"/>
</dbReference>
<gene>
    <name evidence="12" type="ORF">pdam_00018142</name>
</gene>
<feature type="disulfide bond" evidence="10">
    <location>
        <begin position="410"/>
        <end position="474"/>
    </location>
</feature>
<dbReference type="FunFam" id="3.10.250.10:FF:000016">
    <property type="entry name" value="Scavenger receptor cysteine-rich protein type 12"/>
    <property type="match status" value="1"/>
</dbReference>
<feature type="disulfide bond" evidence="10">
    <location>
        <begin position="42"/>
        <end position="106"/>
    </location>
</feature>
<feature type="disulfide bond" evidence="10">
    <location>
        <begin position="423"/>
        <end position="484"/>
    </location>
</feature>
<dbReference type="FunFam" id="3.10.250.10:FF:000007">
    <property type="entry name" value="Soluble scavenger receptor cysteine-rich domain-containing protein SSC5D"/>
    <property type="match status" value="1"/>
</dbReference>
<organism evidence="12 13">
    <name type="scientific">Pocillopora damicornis</name>
    <name type="common">Cauliflower coral</name>
    <name type="synonym">Millepora damicornis</name>
    <dbReference type="NCBI Taxonomy" id="46731"/>
    <lineage>
        <taxon>Eukaryota</taxon>
        <taxon>Metazoa</taxon>
        <taxon>Cnidaria</taxon>
        <taxon>Anthozoa</taxon>
        <taxon>Hexacorallia</taxon>
        <taxon>Scleractinia</taxon>
        <taxon>Astrocoeniina</taxon>
        <taxon>Pocilloporidae</taxon>
        <taxon>Pocillopora</taxon>
    </lineage>
</organism>
<evidence type="ECO:0000256" key="3">
    <source>
        <dbReference type="ARBA" id="ARBA00022729"/>
    </source>
</evidence>
<dbReference type="InterPro" id="IPR036772">
    <property type="entry name" value="SRCR-like_dom_sf"/>
</dbReference>
<feature type="disulfide bond" evidence="10">
    <location>
        <begin position="454"/>
        <end position="464"/>
    </location>
</feature>
<dbReference type="PRINTS" id="PR00258">
    <property type="entry name" value="SPERACTRCPTR"/>
</dbReference>
<comment type="caution">
    <text evidence="10">Lacks conserved residue(s) required for the propagation of feature annotation.</text>
</comment>
<dbReference type="STRING" id="46731.A0A3M6TY13"/>
<feature type="domain" description="SRCR" evidence="11">
    <location>
        <begin position="591"/>
        <end position="693"/>
    </location>
</feature>
<feature type="domain" description="SRCR" evidence="11">
    <location>
        <begin position="325"/>
        <end position="384"/>
    </location>
</feature>
<feature type="disulfide bond" evidence="10">
    <location>
        <begin position="144"/>
        <end position="208"/>
    </location>
</feature>
<evidence type="ECO:0000313" key="12">
    <source>
        <dbReference type="EMBL" id="RMX46231.1"/>
    </source>
</evidence>
<keyword evidence="8" id="KW-0675">Receptor</keyword>
<keyword evidence="3" id="KW-0732">Signal</keyword>
<dbReference type="PROSITE" id="PS50287">
    <property type="entry name" value="SRCR_2"/>
    <property type="match status" value="7"/>
</dbReference>
<proteinExistence type="predicted"/>
<feature type="domain" description="SRCR" evidence="11">
    <location>
        <begin position="385"/>
        <end position="485"/>
    </location>
</feature>
<keyword evidence="13" id="KW-1185">Reference proteome</keyword>
<feature type="domain" description="SRCR" evidence="11">
    <location>
        <begin position="119"/>
        <end position="219"/>
    </location>
</feature>
<feature type="disulfide bond" evidence="10">
    <location>
        <begin position="86"/>
        <end position="96"/>
    </location>
</feature>
<dbReference type="Pfam" id="PF00530">
    <property type="entry name" value="SRCR"/>
    <property type="match status" value="7"/>
</dbReference>
<dbReference type="SUPFAM" id="SSF56487">
    <property type="entry name" value="SRCR-like"/>
    <property type="match status" value="7"/>
</dbReference>
<evidence type="ECO:0000313" key="13">
    <source>
        <dbReference type="Proteomes" id="UP000275408"/>
    </source>
</evidence>
<accession>A0A3M6TY13</accession>
<keyword evidence="9" id="KW-0325">Glycoprotein</keyword>
<feature type="domain" description="SRCR" evidence="11">
    <location>
        <begin position="488"/>
        <end position="589"/>
    </location>
</feature>
<feature type="disulfide bond" evidence="10">
    <location>
        <begin position="662"/>
        <end position="672"/>
    </location>
</feature>
<dbReference type="SMART" id="SM00202">
    <property type="entry name" value="SR"/>
    <property type="match status" value="7"/>
</dbReference>
<evidence type="ECO:0000256" key="6">
    <source>
        <dbReference type="ARBA" id="ARBA00023136"/>
    </source>
</evidence>
<dbReference type="Proteomes" id="UP000275408">
    <property type="component" value="Unassembled WGS sequence"/>
</dbReference>
<evidence type="ECO:0000256" key="2">
    <source>
        <dbReference type="ARBA" id="ARBA00022692"/>
    </source>
</evidence>
<dbReference type="OrthoDB" id="5985796at2759"/>
<dbReference type="PROSITE" id="PS00420">
    <property type="entry name" value="SRCR_1"/>
    <property type="match status" value="4"/>
</dbReference>
<feature type="disulfide bond" evidence="10">
    <location>
        <begin position="157"/>
        <end position="218"/>
    </location>
</feature>
<protein>
    <recommendedName>
        <fullName evidence="11">SRCR domain-containing protein</fullName>
    </recommendedName>
</protein>
<feature type="disulfide bond" evidence="10">
    <location>
        <begin position="558"/>
        <end position="568"/>
    </location>
</feature>
<keyword evidence="7 10" id="KW-1015">Disulfide bond</keyword>
<dbReference type="EMBL" id="RCHS01002706">
    <property type="protein sequence ID" value="RMX46231.1"/>
    <property type="molecule type" value="Genomic_DNA"/>
</dbReference>
<evidence type="ECO:0000256" key="9">
    <source>
        <dbReference type="ARBA" id="ARBA00023180"/>
    </source>
</evidence>
<sequence>MSSKHSDIEITFFHVTVRLVDGDNPFEGRVEVWHDGSWGTVCDDDWTLKEANVVCRQLGLDGASSAVEGGVFGEGSGKIWMARVKCFGNERRLSDCYFPGWEIHSCMHFEDAGVICMQVRLTGGSNPFEGRVEVFHNGSWGTVCDDQWTIEDANVVCRQLDFEGALKAVTSAHFGEGTGNIWMVDVNCVGNERILTECKHQGWGKHNCGHSKDAGAICIIPVRLAGGSNPSEGRVEVFHGSSWGTVCDDYWTIKEANVVCRQLGFAGGALSAITSAGFGQGRGKIWMDNVDCDGNEGRLKLCYHAGWGQHNCDHVDDAGVLCIPVRLAGGGNPFEGRVEVFHNGSWGTVCDNRWTLREANVVCRQLGLDGASSAVEGGVFGEGSVRLIGGSNPFEGRVEVFHNGSWGTVCDDQWTIEDANVVCRQLNFEGALKAVTSARFGEGTGNIWMDDVNCVGNERKLTECKHQGWGKHNCGHSKEAGAICIIPVRLTGGANLYEGRVEVFHRDSWGTVCDAHWTLKEANVVCRQLGFEAGASAAVRSAGFGEGIGNIWMDEVNCVGHERRLIDCNHLGLGKHKCDHSKDAGVICIPVRLVIGRQIAKLQGRVEVFHNGTWGTVCNDDWDIKDANVVCSQLGFVEAVQTPIPYVYGTGSGQIWLDNVNCVGNESSLAECDHNQWGTHDCSHFKDANVVCAPGNTSSLDAV</sequence>
<keyword evidence="5" id="KW-1133">Transmembrane helix</keyword>
<evidence type="ECO:0000256" key="1">
    <source>
        <dbReference type="ARBA" id="ARBA00004167"/>
    </source>
</evidence>
<evidence type="ECO:0000256" key="4">
    <source>
        <dbReference type="ARBA" id="ARBA00022737"/>
    </source>
</evidence>
<dbReference type="GO" id="GO:0016020">
    <property type="term" value="C:membrane"/>
    <property type="evidence" value="ECO:0007669"/>
    <property type="project" value="UniProtKB-SubCell"/>
</dbReference>
<feature type="disulfide bond" evidence="10">
    <location>
        <begin position="618"/>
        <end position="682"/>
    </location>
</feature>